<evidence type="ECO:0000256" key="10">
    <source>
        <dbReference type="PIRSR" id="PIRSR601508-2"/>
    </source>
</evidence>
<reference evidence="14" key="1">
    <citation type="submission" date="2021-11" db="EMBL/GenBank/DDBJ databases">
        <authorList>
            <person name="Schell T."/>
        </authorList>
    </citation>
    <scope>NUCLEOTIDE SEQUENCE</scope>
    <source>
        <strain evidence="14">M5</strain>
    </source>
</reference>
<feature type="binding site" evidence="9">
    <location>
        <position position="75"/>
    </location>
    <ligand>
        <name>L-glutamate</name>
        <dbReference type="ChEBI" id="CHEBI:29985"/>
    </ligand>
</feature>
<dbReference type="GO" id="GO:0050906">
    <property type="term" value="P:detection of stimulus involved in sensory perception"/>
    <property type="evidence" value="ECO:0007669"/>
    <property type="project" value="UniProtKB-ARBA"/>
</dbReference>
<dbReference type="Proteomes" id="UP000789390">
    <property type="component" value="Unassembled WGS sequence"/>
</dbReference>
<dbReference type="AlphaFoldDB" id="A0A8J2RL88"/>
<feature type="domain" description="Ionotropic glutamate receptor C-terminal" evidence="13">
    <location>
        <begin position="112"/>
        <end position="392"/>
    </location>
</feature>
<dbReference type="PANTHER" id="PTHR42643:SF24">
    <property type="entry name" value="IONOTROPIC RECEPTOR 60A"/>
    <property type="match status" value="1"/>
</dbReference>
<evidence type="ECO:0000256" key="3">
    <source>
        <dbReference type="ARBA" id="ARBA00022475"/>
    </source>
</evidence>
<keyword evidence="11" id="KW-1015">Disulfide bond</keyword>
<keyword evidence="3" id="KW-1003">Cell membrane</keyword>
<evidence type="ECO:0000256" key="8">
    <source>
        <dbReference type="ARBA" id="ARBA00023180"/>
    </source>
</evidence>
<dbReference type="InterPro" id="IPR001320">
    <property type="entry name" value="Iontro_rcpt_C"/>
</dbReference>
<evidence type="ECO:0000256" key="4">
    <source>
        <dbReference type="ARBA" id="ARBA00022692"/>
    </source>
</evidence>
<evidence type="ECO:0000256" key="1">
    <source>
        <dbReference type="ARBA" id="ARBA00004651"/>
    </source>
</evidence>
<dbReference type="GO" id="GO:0005886">
    <property type="term" value="C:plasma membrane"/>
    <property type="evidence" value="ECO:0007669"/>
    <property type="project" value="UniProtKB-SubCell"/>
</dbReference>
<feature type="disulfide bond" evidence="11">
    <location>
        <begin position="303"/>
        <end position="358"/>
    </location>
</feature>
<organism evidence="14 15">
    <name type="scientific">Daphnia galeata</name>
    <dbReference type="NCBI Taxonomy" id="27404"/>
    <lineage>
        <taxon>Eukaryota</taxon>
        <taxon>Metazoa</taxon>
        <taxon>Ecdysozoa</taxon>
        <taxon>Arthropoda</taxon>
        <taxon>Crustacea</taxon>
        <taxon>Branchiopoda</taxon>
        <taxon>Diplostraca</taxon>
        <taxon>Cladocera</taxon>
        <taxon>Anomopoda</taxon>
        <taxon>Daphniidae</taxon>
        <taxon>Daphnia</taxon>
    </lineage>
</organism>
<dbReference type="PRINTS" id="PR00177">
    <property type="entry name" value="NMDARECEPTOR"/>
</dbReference>
<keyword evidence="7" id="KW-0675">Receptor</keyword>
<dbReference type="GO" id="GO:0038023">
    <property type="term" value="F:signaling receptor activity"/>
    <property type="evidence" value="ECO:0007669"/>
    <property type="project" value="InterPro"/>
</dbReference>
<keyword evidence="8" id="KW-0325">Glycoprotein</keyword>
<evidence type="ECO:0000256" key="7">
    <source>
        <dbReference type="ARBA" id="ARBA00023170"/>
    </source>
</evidence>
<keyword evidence="4 12" id="KW-0812">Transmembrane</keyword>
<evidence type="ECO:0000256" key="12">
    <source>
        <dbReference type="SAM" id="Phobius"/>
    </source>
</evidence>
<feature type="binding site" evidence="9">
    <location>
        <position position="291"/>
    </location>
    <ligand>
        <name>L-glutamate</name>
        <dbReference type="ChEBI" id="CHEBI:29985"/>
    </ligand>
</feature>
<keyword evidence="15" id="KW-1185">Reference proteome</keyword>
<evidence type="ECO:0000256" key="5">
    <source>
        <dbReference type="ARBA" id="ARBA00022989"/>
    </source>
</evidence>
<dbReference type="Pfam" id="PF00060">
    <property type="entry name" value="Lig_chan"/>
    <property type="match status" value="1"/>
</dbReference>
<feature type="transmembrane region" description="Helical" evidence="12">
    <location>
        <begin position="177"/>
        <end position="197"/>
    </location>
</feature>
<protein>
    <recommendedName>
        <fullName evidence="13">Ionotropic glutamate receptor C-terminal domain-containing protein</fullName>
    </recommendedName>
</protein>
<keyword evidence="5 12" id="KW-1133">Transmembrane helix</keyword>
<feature type="transmembrane region" description="Helical" evidence="12">
    <location>
        <begin position="381"/>
        <end position="401"/>
    </location>
</feature>
<name>A0A8J2RL88_9CRUS</name>
<evidence type="ECO:0000313" key="14">
    <source>
        <dbReference type="EMBL" id="CAH0101812.1"/>
    </source>
</evidence>
<evidence type="ECO:0000256" key="6">
    <source>
        <dbReference type="ARBA" id="ARBA00023136"/>
    </source>
</evidence>
<feature type="site" description="Crucial to convey clamshell closure to channel opening" evidence="10">
    <location>
        <position position="214"/>
    </location>
</feature>
<dbReference type="EMBL" id="CAKKLH010000068">
    <property type="protein sequence ID" value="CAH0101812.1"/>
    <property type="molecule type" value="Genomic_DNA"/>
</dbReference>
<feature type="transmembrane region" description="Helical" evidence="12">
    <location>
        <begin position="112"/>
        <end position="132"/>
    </location>
</feature>
<dbReference type="Gene3D" id="3.40.190.10">
    <property type="entry name" value="Periplasmic binding protein-like II"/>
    <property type="match status" value="3"/>
</dbReference>
<dbReference type="GO" id="GO:0015276">
    <property type="term" value="F:ligand-gated monoatomic ion channel activity"/>
    <property type="evidence" value="ECO:0007669"/>
    <property type="project" value="InterPro"/>
</dbReference>
<comment type="caution">
    <text evidence="14">The sequence shown here is derived from an EMBL/GenBank/DDBJ whole genome shotgun (WGS) entry which is preliminary data.</text>
</comment>
<comment type="subcellular location">
    <subcellularLocation>
        <location evidence="1">Cell membrane</location>
        <topology evidence="1">Multi-pass membrane protein</topology>
    </subcellularLocation>
</comment>
<sequence length="455" mass="51309">MKPRWEGNPKGLSAPVKSGVIIDYLKDRFNFTSYEMVRVTENRLEPQGKERGLFNYLLEGKCDFLTSGVAPTFERQKIVDLTLPWMNDCYDLLFPVHEDMANVEAIVKPFQWPVWVGLSISIIVVIFTLNLLQRFFEYRNGTDEKVDVVNQKQDGKQFVYVFGILLSQGGPVTSQRLPFRLVAGVWTLAAFIFVQAYNSTLFTYVVAPVNFPLINSMYEVADRTDVQLFYRKGSTLNMFVSDPNATGVFLKLRKKAESFPNSRCNLVSQCLSFITPGSTNAFADAKSFQLDAINFDFQKTGKCGLQLAGDCFLSFPVSFALPKGSRYTDTMNKGLLALQQTGIIDHWDSWFRPLPPQCKANIRKQSKKTGTKHVALSLKNLTGAFVVLLIGFSLSFLVFLVERITSMVERNKVVERSVEMSDDPALSINDSVSDDIKVEVDILADNDILTDEFVK</sequence>
<dbReference type="SUPFAM" id="SSF53850">
    <property type="entry name" value="Periplasmic binding protein-like II"/>
    <property type="match status" value="1"/>
</dbReference>
<evidence type="ECO:0000259" key="13">
    <source>
        <dbReference type="Pfam" id="PF00060"/>
    </source>
</evidence>
<dbReference type="Gene3D" id="1.10.287.70">
    <property type="match status" value="1"/>
</dbReference>
<dbReference type="PANTHER" id="PTHR42643">
    <property type="entry name" value="IONOTROPIC RECEPTOR 20A-RELATED"/>
    <property type="match status" value="1"/>
</dbReference>
<evidence type="ECO:0000256" key="9">
    <source>
        <dbReference type="PIRSR" id="PIRSR601508-1"/>
    </source>
</evidence>
<dbReference type="FunFam" id="1.10.287.70:FF:000302">
    <property type="entry name" value="Uncharacterized protein"/>
    <property type="match status" value="1"/>
</dbReference>
<comment type="similarity">
    <text evidence="2">Belongs to the glutamate-gated ion channel (TC 1.A.10.1) family.</text>
</comment>
<evidence type="ECO:0000256" key="2">
    <source>
        <dbReference type="ARBA" id="ARBA00008685"/>
    </source>
</evidence>
<dbReference type="OrthoDB" id="6360753at2759"/>
<proteinExistence type="inferred from homology"/>
<gene>
    <name evidence="14" type="ORF">DGAL_LOCUS4172</name>
</gene>
<dbReference type="InterPro" id="IPR052192">
    <property type="entry name" value="Insect_Ionotropic_Sensory_Rcpt"/>
</dbReference>
<keyword evidence="6 12" id="KW-0472">Membrane</keyword>
<evidence type="ECO:0000256" key="11">
    <source>
        <dbReference type="PIRSR" id="PIRSR601508-3"/>
    </source>
</evidence>
<evidence type="ECO:0000313" key="15">
    <source>
        <dbReference type="Proteomes" id="UP000789390"/>
    </source>
</evidence>
<accession>A0A8J2RL88</accession>
<dbReference type="InterPro" id="IPR001508">
    <property type="entry name" value="Iono_Glu_rcpt_met"/>
</dbReference>